<dbReference type="CDD" id="cd06261">
    <property type="entry name" value="TM_PBP2"/>
    <property type="match status" value="1"/>
</dbReference>
<feature type="transmembrane region" description="Helical" evidence="7">
    <location>
        <begin position="9"/>
        <end position="30"/>
    </location>
</feature>
<evidence type="ECO:0000313" key="9">
    <source>
        <dbReference type="EMBL" id="ADM94971.1"/>
    </source>
</evidence>
<dbReference type="Pfam" id="PF19300">
    <property type="entry name" value="BPD_transp_1_N"/>
    <property type="match status" value="1"/>
</dbReference>
<feature type="transmembrane region" description="Helical" evidence="7">
    <location>
        <begin position="314"/>
        <end position="338"/>
    </location>
</feature>
<dbReference type="PANTHER" id="PTHR43163:SF6">
    <property type="entry name" value="DIPEPTIDE TRANSPORT SYSTEM PERMEASE PROTEIN DPPB-RELATED"/>
    <property type="match status" value="1"/>
</dbReference>
<feature type="transmembrane region" description="Helical" evidence="7">
    <location>
        <begin position="105"/>
        <end position="126"/>
    </location>
</feature>
<dbReference type="Pfam" id="PF00528">
    <property type="entry name" value="BPD_transp_1"/>
    <property type="match status" value="1"/>
</dbReference>
<dbReference type="InterPro" id="IPR035906">
    <property type="entry name" value="MetI-like_sf"/>
</dbReference>
<dbReference type="InterPro" id="IPR000515">
    <property type="entry name" value="MetI-like"/>
</dbReference>
<accession>G3BMI7</accession>
<evidence type="ECO:0000256" key="2">
    <source>
        <dbReference type="ARBA" id="ARBA00022448"/>
    </source>
</evidence>
<feature type="domain" description="ABC transmembrane type-1" evidence="8">
    <location>
        <begin position="99"/>
        <end position="331"/>
    </location>
</feature>
<feature type="transmembrane region" description="Helical" evidence="7">
    <location>
        <begin position="266"/>
        <end position="294"/>
    </location>
</feature>
<evidence type="ECO:0000259" key="8">
    <source>
        <dbReference type="PROSITE" id="PS50928"/>
    </source>
</evidence>
<dbReference type="PANTHER" id="PTHR43163">
    <property type="entry name" value="DIPEPTIDE TRANSPORT SYSTEM PERMEASE PROTEIN DPPB-RELATED"/>
    <property type="match status" value="1"/>
</dbReference>
<evidence type="ECO:0000256" key="4">
    <source>
        <dbReference type="ARBA" id="ARBA00022692"/>
    </source>
</evidence>
<comment type="similarity">
    <text evidence="7">Belongs to the binding-protein-dependent transport system permease family.</text>
</comment>
<evidence type="ECO:0000256" key="1">
    <source>
        <dbReference type="ARBA" id="ARBA00004651"/>
    </source>
</evidence>
<comment type="subcellular location">
    <subcellularLocation>
        <location evidence="1 7">Cell membrane</location>
        <topology evidence="1 7">Multi-pass membrane protein</topology>
    </subcellularLocation>
</comment>
<protein>
    <submittedName>
        <fullName evidence="9">ABC-type dipeptide/oligopeptide/nickel transport system permease component</fullName>
    </submittedName>
</protein>
<name>G3BMI7_9BACT</name>
<reference evidence="9" key="1">
    <citation type="submission" date="2009-11" db="EMBL/GenBank/DDBJ databases">
        <title>Microbial diversity profiles of fluids from low-temperature petroleum reservoirs with and without exogenous water perturbation.</title>
        <authorList>
            <person name="Pham V.D."/>
            <person name="Hnatow L.L."/>
            <person name="Zhang S."/>
            <person name="Fallon R.D."/>
            <person name="DeLong E.F."/>
            <person name="Keeler S.J."/>
        </authorList>
    </citation>
    <scope>NUCLEOTIDE SEQUENCE</scope>
</reference>
<sequence>MLSYIIRRLLILPLILLGVTFLIFCLFSLLSPMERLATYINNPSVLKNPQAAQRLIDKYHLDDPFPTGYIYWLKSLLKLDLGWSATANQPVWEAIMQRLPATMELVLYSIIPVILVGIWLGVISAVHHNDLLDQTIRVTAIIGWSLPTFIFGLLILFIFYGILGWLPPGRLSTWAQYIVYTSKSFKHFTHFITIDALLNGRLDIFWDALKHLIAPIITLSYISWAYLLRITRSSMLETLRKDYIRTARAKGVDEKTVIYQHARKNALIPVVTVAGMMIIGMLGGVVITETVFTYPGLGFWAASSAQQLDYGSVIGFALLFAFIMVIGNLIVDISYALIDPRVRLE</sequence>
<dbReference type="PROSITE" id="PS50928">
    <property type="entry name" value="ABC_TM1"/>
    <property type="match status" value="1"/>
</dbReference>
<evidence type="ECO:0000256" key="5">
    <source>
        <dbReference type="ARBA" id="ARBA00022989"/>
    </source>
</evidence>
<dbReference type="AlphaFoldDB" id="G3BMI7"/>
<dbReference type="InterPro" id="IPR045621">
    <property type="entry name" value="BPD_transp_1_N"/>
</dbReference>
<proteinExistence type="inferred from homology"/>
<evidence type="ECO:0000256" key="3">
    <source>
        <dbReference type="ARBA" id="ARBA00022475"/>
    </source>
</evidence>
<dbReference type="GO" id="GO:0071916">
    <property type="term" value="F:dipeptide transmembrane transporter activity"/>
    <property type="evidence" value="ECO:0007669"/>
    <property type="project" value="TreeGrafter"/>
</dbReference>
<feature type="transmembrane region" description="Helical" evidence="7">
    <location>
        <begin position="138"/>
        <end position="163"/>
    </location>
</feature>
<dbReference type="GO" id="GO:0005886">
    <property type="term" value="C:plasma membrane"/>
    <property type="evidence" value="ECO:0007669"/>
    <property type="project" value="UniProtKB-SubCell"/>
</dbReference>
<dbReference type="SUPFAM" id="SSF161098">
    <property type="entry name" value="MetI-like"/>
    <property type="match status" value="1"/>
</dbReference>
<evidence type="ECO:0000256" key="6">
    <source>
        <dbReference type="ARBA" id="ARBA00023136"/>
    </source>
</evidence>
<keyword evidence="5 7" id="KW-1133">Transmembrane helix</keyword>
<keyword evidence="2 7" id="KW-0813">Transport</keyword>
<keyword evidence="6 7" id="KW-0472">Membrane</keyword>
<feature type="transmembrane region" description="Helical" evidence="7">
    <location>
        <begin position="212"/>
        <end position="231"/>
    </location>
</feature>
<organism evidence="9">
    <name type="scientific">uncultured Atribacterota bacterium</name>
    <dbReference type="NCBI Taxonomy" id="263865"/>
    <lineage>
        <taxon>Bacteria</taxon>
        <taxon>Pseudomonadati</taxon>
        <taxon>Atribacterota</taxon>
        <taxon>environmental samples</taxon>
    </lineage>
</organism>
<dbReference type="Gene3D" id="1.10.3720.10">
    <property type="entry name" value="MetI-like"/>
    <property type="match status" value="1"/>
</dbReference>
<keyword evidence="4 7" id="KW-0812">Transmembrane</keyword>
<dbReference type="EMBL" id="GU180080">
    <property type="protein sequence ID" value="ADM94971.1"/>
    <property type="molecule type" value="Genomic_DNA"/>
</dbReference>
<evidence type="ECO:0000256" key="7">
    <source>
        <dbReference type="RuleBase" id="RU363032"/>
    </source>
</evidence>
<keyword evidence="3" id="KW-1003">Cell membrane</keyword>